<keyword evidence="2" id="KW-1003">Cell membrane</keyword>
<organism evidence="10 11">
    <name type="scientific">Gaoshiqia sediminis</name>
    <dbReference type="NCBI Taxonomy" id="2986998"/>
    <lineage>
        <taxon>Bacteria</taxon>
        <taxon>Pseudomonadati</taxon>
        <taxon>Bacteroidota</taxon>
        <taxon>Bacteroidia</taxon>
        <taxon>Marinilabiliales</taxon>
        <taxon>Prolixibacteraceae</taxon>
        <taxon>Gaoshiqia</taxon>
    </lineage>
</organism>
<accession>A0AA41Y1V5</accession>
<feature type="transmembrane region" description="Helical" evidence="7">
    <location>
        <begin position="332"/>
        <end position="361"/>
    </location>
</feature>
<keyword evidence="3 7" id="KW-0812">Transmembrane</keyword>
<dbReference type="RefSeq" id="WP_282590543.1">
    <property type="nucleotide sequence ID" value="NZ_JAPAAF010000004.1"/>
</dbReference>
<keyword evidence="4 7" id="KW-1133">Transmembrane helix</keyword>
<protein>
    <submittedName>
        <fullName evidence="10">Competence protein ComEC family protein</fullName>
    </submittedName>
</protein>
<proteinExistence type="predicted"/>
<feature type="compositionally biased region" description="Polar residues" evidence="6">
    <location>
        <begin position="641"/>
        <end position="650"/>
    </location>
</feature>
<dbReference type="Pfam" id="PF03772">
    <property type="entry name" value="Competence"/>
    <property type="match status" value="1"/>
</dbReference>
<evidence type="ECO:0000256" key="7">
    <source>
        <dbReference type="SAM" id="Phobius"/>
    </source>
</evidence>
<feature type="compositionally biased region" description="Basic and acidic residues" evidence="6">
    <location>
        <begin position="651"/>
        <end position="660"/>
    </location>
</feature>
<feature type="transmembrane region" description="Helical" evidence="7">
    <location>
        <begin position="241"/>
        <end position="265"/>
    </location>
</feature>
<dbReference type="PANTHER" id="PTHR30619">
    <property type="entry name" value="DNA INTERNALIZATION/COMPETENCE PROTEIN COMEC/REC2"/>
    <property type="match status" value="1"/>
</dbReference>
<sequence>MSFFSSNPFIKITSLVLLGILTASYCPCSIWFILLLLLLLIGWAGWQSAKSRYSVDLVHSTIQGTVIVLLTMINVGLNREEIPAAPEQPIHFTATLLEKPSEKTNSYQALIRINQADSSQFDRKKLIAYFAKSEQAETLLPGDNLIALGRINAIQNSGNPFEFDYQGYLERQDIFFSTYITAKNLKSTQQYDWSLFTVAERFREKLLSLLKEKLHDHEVFQVVSALTLGYRKELSPETRSYFTATGAMHVLAVSGLHVGMIFLFLTRLFSFLKRSRAGQFLFVSLIASCLWGYALLTGFSPSVQRATVMFSFILIGNSLSRPTPIYNSIAASAFFLLLVNPGLFFEVGFQLSYMAVISIVFFYPRFEKIVDPENKVIKSMWQLICVSVAAQIGTAPLALFYFHQFPVFFWLSNFIVVPAAYLILGLTFAFFILTPAGQLSTVAAWLLTGVTKLTLCLLKLIVRLPFALIEGISISTIQLLCLICLLGSLLFFIRYRLRIYLFVGLMLVVIFQLSGFTQKLSLMNQQKLIVYQSKTPLIHLINGRQNYLFSPNYHEPSPYLYENVIRELRLNPPQFIDLENLPTEQTSDLIVTKTHLQFTEYSLILQPLTTNSNAENHKILNTGQVINLKNIQQKDLHLTFGRQSTRNQTKNKNDKSAHAF</sequence>
<evidence type="ECO:0000256" key="2">
    <source>
        <dbReference type="ARBA" id="ARBA00022475"/>
    </source>
</evidence>
<feature type="region of interest" description="Disordered" evidence="6">
    <location>
        <begin position="641"/>
        <end position="660"/>
    </location>
</feature>
<evidence type="ECO:0000256" key="3">
    <source>
        <dbReference type="ARBA" id="ARBA00022692"/>
    </source>
</evidence>
<keyword evidence="5 7" id="KW-0472">Membrane</keyword>
<feature type="transmembrane region" description="Helical" evidence="7">
    <location>
        <begin position="381"/>
        <end position="402"/>
    </location>
</feature>
<evidence type="ECO:0000259" key="9">
    <source>
        <dbReference type="Pfam" id="PF13567"/>
    </source>
</evidence>
<dbReference type="InterPro" id="IPR004477">
    <property type="entry name" value="ComEC_N"/>
</dbReference>
<feature type="transmembrane region" description="Helical" evidence="7">
    <location>
        <begin position="499"/>
        <end position="517"/>
    </location>
</feature>
<evidence type="ECO:0000256" key="1">
    <source>
        <dbReference type="ARBA" id="ARBA00004651"/>
    </source>
</evidence>
<evidence type="ECO:0000313" key="10">
    <source>
        <dbReference type="EMBL" id="MCW0481934.1"/>
    </source>
</evidence>
<feature type="domain" description="DUF4131" evidence="9">
    <location>
        <begin position="27"/>
        <end position="183"/>
    </location>
</feature>
<name>A0AA41Y1V5_9BACT</name>
<dbReference type="InterPro" id="IPR025405">
    <property type="entry name" value="DUF4131"/>
</dbReference>
<dbReference type="AlphaFoldDB" id="A0AA41Y1V5"/>
<dbReference type="PANTHER" id="PTHR30619:SF1">
    <property type="entry name" value="RECOMBINATION PROTEIN 2"/>
    <property type="match status" value="1"/>
</dbReference>
<evidence type="ECO:0000313" key="11">
    <source>
        <dbReference type="Proteomes" id="UP001163821"/>
    </source>
</evidence>
<comment type="subcellular location">
    <subcellularLocation>
        <location evidence="1">Cell membrane</location>
        <topology evidence="1">Multi-pass membrane protein</topology>
    </subcellularLocation>
</comment>
<dbReference type="InterPro" id="IPR052159">
    <property type="entry name" value="Competence_DNA_uptake"/>
</dbReference>
<feature type="transmembrane region" description="Helical" evidence="7">
    <location>
        <begin position="277"/>
        <end position="296"/>
    </location>
</feature>
<keyword evidence="11" id="KW-1185">Reference proteome</keyword>
<comment type="caution">
    <text evidence="10">The sequence shown here is derived from an EMBL/GenBank/DDBJ whole genome shotgun (WGS) entry which is preliminary data.</text>
</comment>
<dbReference type="GO" id="GO:0005886">
    <property type="term" value="C:plasma membrane"/>
    <property type="evidence" value="ECO:0007669"/>
    <property type="project" value="UniProtKB-SubCell"/>
</dbReference>
<evidence type="ECO:0000256" key="6">
    <source>
        <dbReference type="SAM" id="MobiDB-lite"/>
    </source>
</evidence>
<dbReference type="EMBL" id="JAPAAF010000004">
    <property type="protein sequence ID" value="MCW0481934.1"/>
    <property type="molecule type" value="Genomic_DNA"/>
</dbReference>
<gene>
    <name evidence="10" type="ORF">N2K84_04270</name>
</gene>
<dbReference type="Pfam" id="PF13567">
    <property type="entry name" value="DUF4131"/>
    <property type="match status" value="1"/>
</dbReference>
<feature type="transmembrane region" description="Helical" evidence="7">
    <location>
        <begin position="474"/>
        <end position="493"/>
    </location>
</feature>
<feature type="transmembrane region" description="Helical" evidence="7">
    <location>
        <begin position="12"/>
        <end position="45"/>
    </location>
</feature>
<feature type="transmembrane region" description="Helical" evidence="7">
    <location>
        <begin position="442"/>
        <end position="462"/>
    </location>
</feature>
<reference evidence="10" key="1">
    <citation type="submission" date="2022-10" db="EMBL/GenBank/DDBJ databases">
        <title>Gaoshiqiia sediminis gen. nov., sp. nov., isolated from coastal sediment.</title>
        <authorList>
            <person name="Yu W.X."/>
            <person name="Mu D.S."/>
            <person name="Du J.Z."/>
            <person name="Liang Y.Q."/>
        </authorList>
    </citation>
    <scope>NUCLEOTIDE SEQUENCE</scope>
    <source>
        <strain evidence="10">A06</strain>
    </source>
</reference>
<dbReference type="NCBIfam" id="TIGR00360">
    <property type="entry name" value="ComEC_N-term"/>
    <property type="match status" value="1"/>
</dbReference>
<evidence type="ECO:0000256" key="5">
    <source>
        <dbReference type="ARBA" id="ARBA00023136"/>
    </source>
</evidence>
<evidence type="ECO:0000259" key="8">
    <source>
        <dbReference type="Pfam" id="PF03772"/>
    </source>
</evidence>
<dbReference type="Proteomes" id="UP001163821">
    <property type="component" value="Unassembled WGS sequence"/>
</dbReference>
<feature type="transmembrane region" description="Helical" evidence="7">
    <location>
        <begin position="414"/>
        <end position="436"/>
    </location>
</feature>
<feature type="domain" description="ComEC/Rec2-related protein" evidence="8">
    <location>
        <begin position="226"/>
        <end position="493"/>
    </location>
</feature>
<evidence type="ECO:0000256" key="4">
    <source>
        <dbReference type="ARBA" id="ARBA00022989"/>
    </source>
</evidence>